<evidence type="ECO:0000313" key="1">
    <source>
        <dbReference type="EMBL" id="AHV82628.1"/>
    </source>
</evidence>
<keyword evidence="2" id="KW-1185">Reference proteome</keyword>
<evidence type="ECO:0000313" key="2">
    <source>
        <dbReference type="Proteomes" id="UP000027389"/>
    </source>
</evidence>
<dbReference type="Proteomes" id="UP000027389">
    <property type="component" value="Segment"/>
</dbReference>
<sequence>MTKFRCIKGNSDIPVGTIIEGELSGETIVLTKDSTVLIGEEPFFQKGEPVKLTSYVWQWESCTDKEELLERFEDAAYVLATYERDILEYGESDIDHSKATEEYESAKAELLKHLS</sequence>
<dbReference type="EMBL" id="KF562340">
    <property type="protein sequence ID" value="AHV82628.1"/>
    <property type="molecule type" value="Genomic_DNA"/>
</dbReference>
<gene>
    <name evidence="1" type="ORF">PhAPEC7_2</name>
</gene>
<dbReference type="KEGG" id="vg:20283937"/>
<reference evidence="1 2" key="1">
    <citation type="journal article" date="2014" name="Vet. Microbiol.">
        <title>A cocktail of in vitro efficient phages is not a guarantee for in vivo therapeutic results against avian colibacillosis.</title>
        <authorList>
            <person name="Tsonos J."/>
            <person name="Oosterik L.H."/>
            <person name="Tuntufye H.N."/>
            <person name="Klumpp J."/>
            <person name="Butaye P."/>
            <person name="De Greve H."/>
            <person name="Hernalsteens J.P."/>
            <person name="Lavigne R."/>
            <person name="Goddeeris B.M."/>
        </authorList>
    </citation>
    <scope>NUCLEOTIDE SEQUENCE [LARGE SCALE GENOMIC DNA]</scope>
</reference>
<dbReference type="OrthoDB" id="40849at10239"/>
<dbReference type="GeneID" id="20283937"/>
<protein>
    <submittedName>
        <fullName evidence="1">Uncharacterized protein</fullName>
    </submittedName>
</protein>
<proteinExistence type="predicted"/>
<name>A0A067ZGT5_9CAUD</name>
<accession>A0A067ZGT5</accession>
<organism evidence="1 2">
    <name type="scientific">Escherichia phage vB_EcoP_PhAPEC7</name>
    <dbReference type="NCBI Taxonomy" id="1391223"/>
    <lineage>
        <taxon>Viruses</taxon>
        <taxon>Duplodnaviria</taxon>
        <taxon>Heunggongvirae</taxon>
        <taxon>Uroviricota</taxon>
        <taxon>Caudoviricetes</taxon>
        <taxon>Schitoviridae</taxon>
        <taxon>Enquatrovirinae</taxon>
        <taxon>Gamaleyavirus</taxon>
        <taxon>Gamaleyavirus APEC7</taxon>
    </lineage>
</organism>
<dbReference type="RefSeq" id="YP_009056131.1">
    <property type="nucleotide sequence ID" value="NC_024790.1"/>
</dbReference>